<proteinExistence type="predicted"/>
<organism evidence="2 3">
    <name type="scientific">Leifsonia williamsii</name>
    <dbReference type="NCBI Taxonomy" id="3035919"/>
    <lineage>
        <taxon>Bacteria</taxon>
        <taxon>Bacillati</taxon>
        <taxon>Actinomycetota</taxon>
        <taxon>Actinomycetes</taxon>
        <taxon>Micrococcales</taxon>
        <taxon>Microbacteriaceae</taxon>
        <taxon>Leifsonia</taxon>
    </lineage>
</organism>
<feature type="compositionally biased region" description="Gly residues" evidence="1">
    <location>
        <begin position="241"/>
        <end position="257"/>
    </location>
</feature>
<accession>A0ABT8K947</accession>
<feature type="compositionally biased region" description="Gly residues" evidence="1">
    <location>
        <begin position="38"/>
        <end position="51"/>
    </location>
</feature>
<evidence type="ECO:0000313" key="3">
    <source>
        <dbReference type="Proteomes" id="UP001174208"/>
    </source>
</evidence>
<feature type="compositionally biased region" description="Basic and acidic residues" evidence="1">
    <location>
        <begin position="91"/>
        <end position="106"/>
    </location>
</feature>
<feature type="compositionally biased region" description="Low complexity" evidence="1">
    <location>
        <begin position="1"/>
        <end position="15"/>
    </location>
</feature>
<protein>
    <submittedName>
        <fullName evidence="2">Uncharacterized protein</fullName>
    </submittedName>
</protein>
<dbReference type="RefSeq" id="WP_301210425.1">
    <property type="nucleotide sequence ID" value="NZ_JAROCF010000001.1"/>
</dbReference>
<dbReference type="Proteomes" id="UP001174208">
    <property type="component" value="Unassembled WGS sequence"/>
</dbReference>
<sequence>MTTSDDPSATTPATTPIYDSQVDATRWSETDTATSAGAGQGGSSQGGGSQGTAGQVKDEAKNVAGTAADAGREVAGVAKEQAKNVAGEAKSQVRDLYHQSQRELRDQAAQQQERVADGLRSVSDELHQMAAASDSNGVASDLVRQAADRTHSVAEWLGARDPGSLLNEVKSYARRNPGTFIAVAAVAGALVGRLGRSLAANASDDADSSGTTGTAGSHDAPPTTPPATYTAPPTGFDETGTVGGVGDVGFGAPGAAGPGAADTGIYTEPGGFTGTGGLDDTGLDGGRR</sequence>
<feature type="region of interest" description="Disordered" evidence="1">
    <location>
        <begin position="1"/>
        <end position="119"/>
    </location>
</feature>
<keyword evidence="3" id="KW-1185">Reference proteome</keyword>
<evidence type="ECO:0000313" key="2">
    <source>
        <dbReference type="EMBL" id="MDN4613988.1"/>
    </source>
</evidence>
<comment type="caution">
    <text evidence="2">The sequence shown here is derived from an EMBL/GenBank/DDBJ whole genome shotgun (WGS) entry which is preliminary data.</text>
</comment>
<dbReference type="EMBL" id="JAROCF010000001">
    <property type="protein sequence ID" value="MDN4613988.1"/>
    <property type="molecule type" value="Genomic_DNA"/>
</dbReference>
<evidence type="ECO:0000256" key="1">
    <source>
        <dbReference type="SAM" id="MobiDB-lite"/>
    </source>
</evidence>
<gene>
    <name evidence="2" type="ORF">P5G50_05925</name>
</gene>
<feature type="compositionally biased region" description="Low complexity" evidence="1">
    <location>
        <begin position="208"/>
        <end position="240"/>
    </location>
</feature>
<reference evidence="2" key="1">
    <citation type="submission" date="2023-06" db="EMBL/GenBank/DDBJ databases">
        <title>MT1 and MT2 Draft Genomes of Novel Species.</title>
        <authorList>
            <person name="Venkateswaran K."/>
        </authorList>
    </citation>
    <scope>NUCLEOTIDE SEQUENCE</scope>
    <source>
        <strain evidence="2">F6_8S_P_1B</strain>
    </source>
</reference>
<feature type="region of interest" description="Disordered" evidence="1">
    <location>
        <begin position="202"/>
        <end position="288"/>
    </location>
</feature>
<name>A0ABT8K947_9MICO</name>